<evidence type="ECO:0000256" key="7">
    <source>
        <dbReference type="ARBA" id="ARBA00031423"/>
    </source>
</evidence>
<dbReference type="InterPro" id="IPR017853">
    <property type="entry name" value="GH"/>
</dbReference>
<comment type="catalytic activity">
    <reaction evidence="1">
        <text>Transfers a segment of a (1-&gt;4)-alpha-D-glucan to a new position in an acceptor, which may be glucose or a (1-&gt;4)-alpha-D-glucan.</text>
        <dbReference type="EC" id="2.4.1.25"/>
    </reaction>
</comment>
<dbReference type="InterPro" id="IPR003385">
    <property type="entry name" value="Glyco_hydro_77"/>
</dbReference>
<evidence type="ECO:0000256" key="5">
    <source>
        <dbReference type="ARBA" id="ARBA00022679"/>
    </source>
</evidence>
<dbReference type="GO" id="GO:0005975">
    <property type="term" value="P:carbohydrate metabolic process"/>
    <property type="evidence" value="ECO:0007669"/>
    <property type="project" value="InterPro"/>
</dbReference>
<sequence length="100" mass="12044">MHDDDDYDQLGNQDIVISYLDKHINWYFIQMVLATVANRTIIEFQDVLGLNNDCRMNDPSLSSDPDYDGPQNWAWRFTWAMLQDKFRKKLKFFTNIYNRK</sequence>
<dbReference type="Pfam" id="PF02446">
    <property type="entry name" value="Glyco_hydro_77"/>
    <property type="match status" value="1"/>
</dbReference>
<keyword evidence="5" id="KW-0808">Transferase</keyword>
<dbReference type="AlphaFoldDB" id="A0A815X259"/>
<dbReference type="GO" id="GO:0004134">
    <property type="term" value="F:4-alpha-glucanotransferase activity"/>
    <property type="evidence" value="ECO:0007669"/>
    <property type="project" value="UniProtKB-EC"/>
</dbReference>
<evidence type="ECO:0000256" key="8">
    <source>
        <dbReference type="ARBA" id="ARBA00031501"/>
    </source>
</evidence>
<keyword evidence="4" id="KW-0328">Glycosyltransferase</keyword>
<evidence type="ECO:0000313" key="9">
    <source>
        <dbReference type="EMBL" id="CAF1551383.1"/>
    </source>
</evidence>
<keyword evidence="6" id="KW-0119">Carbohydrate metabolism</keyword>
<accession>A0A815X259</accession>
<dbReference type="Gene3D" id="3.20.20.80">
    <property type="entry name" value="Glycosidases"/>
    <property type="match status" value="1"/>
</dbReference>
<name>A0A815X259_ADIRI</name>
<proteinExistence type="inferred from homology"/>
<dbReference type="SUPFAM" id="SSF51445">
    <property type="entry name" value="(Trans)glycosidases"/>
    <property type="match status" value="1"/>
</dbReference>
<dbReference type="Proteomes" id="UP000663828">
    <property type="component" value="Unassembled WGS sequence"/>
</dbReference>
<evidence type="ECO:0000256" key="6">
    <source>
        <dbReference type="ARBA" id="ARBA00023277"/>
    </source>
</evidence>
<evidence type="ECO:0000256" key="3">
    <source>
        <dbReference type="ARBA" id="ARBA00012560"/>
    </source>
</evidence>
<comment type="similarity">
    <text evidence="2">Belongs to the disproportionating enzyme family.</text>
</comment>
<dbReference type="EC" id="2.4.1.25" evidence="3"/>
<evidence type="ECO:0000313" key="10">
    <source>
        <dbReference type="Proteomes" id="UP000663828"/>
    </source>
</evidence>
<organism evidence="9 10">
    <name type="scientific">Adineta ricciae</name>
    <name type="common">Rotifer</name>
    <dbReference type="NCBI Taxonomy" id="249248"/>
    <lineage>
        <taxon>Eukaryota</taxon>
        <taxon>Metazoa</taxon>
        <taxon>Spiralia</taxon>
        <taxon>Gnathifera</taxon>
        <taxon>Rotifera</taxon>
        <taxon>Eurotatoria</taxon>
        <taxon>Bdelloidea</taxon>
        <taxon>Adinetida</taxon>
        <taxon>Adinetidae</taxon>
        <taxon>Adineta</taxon>
    </lineage>
</organism>
<evidence type="ECO:0000256" key="2">
    <source>
        <dbReference type="ARBA" id="ARBA00005684"/>
    </source>
</evidence>
<reference evidence="9" key="1">
    <citation type="submission" date="2021-02" db="EMBL/GenBank/DDBJ databases">
        <authorList>
            <person name="Nowell W R."/>
        </authorList>
    </citation>
    <scope>NUCLEOTIDE SEQUENCE</scope>
</reference>
<evidence type="ECO:0000256" key="4">
    <source>
        <dbReference type="ARBA" id="ARBA00022676"/>
    </source>
</evidence>
<comment type="caution">
    <text evidence="9">The sequence shown here is derived from an EMBL/GenBank/DDBJ whole genome shotgun (WGS) entry which is preliminary data.</text>
</comment>
<keyword evidence="10" id="KW-1185">Reference proteome</keyword>
<evidence type="ECO:0000256" key="1">
    <source>
        <dbReference type="ARBA" id="ARBA00000439"/>
    </source>
</evidence>
<protein>
    <recommendedName>
        <fullName evidence="3">4-alpha-glucanotransferase</fullName>
        <ecNumber evidence="3">2.4.1.25</ecNumber>
    </recommendedName>
    <alternativeName>
        <fullName evidence="7">Amylomaltase</fullName>
    </alternativeName>
    <alternativeName>
        <fullName evidence="8">Disproportionating enzyme</fullName>
    </alternativeName>
</protein>
<dbReference type="EMBL" id="CAJNOR010005207">
    <property type="protein sequence ID" value="CAF1551383.1"/>
    <property type="molecule type" value="Genomic_DNA"/>
</dbReference>
<gene>
    <name evidence="9" type="ORF">XAT740_LOCUS42922</name>
</gene>